<dbReference type="GO" id="GO:0000287">
    <property type="term" value="F:magnesium ion binding"/>
    <property type="evidence" value="ECO:0007669"/>
    <property type="project" value="InterPro"/>
</dbReference>
<comment type="similarity">
    <text evidence="1">Belongs to the isocitrate and isopropylmalate dehydrogenases family.</text>
</comment>
<feature type="non-terminal residue" evidence="3">
    <location>
        <position position="1"/>
    </location>
</feature>
<organism evidence="3 4">
    <name type="scientific">Conidiobolus coronatus (strain ATCC 28846 / CBS 209.66 / NRRL 28638)</name>
    <name type="common">Delacroixia coronata</name>
    <dbReference type="NCBI Taxonomy" id="796925"/>
    <lineage>
        <taxon>Eukaryota</taxon>
        <taxon>Fungi</taxon>
        <taxon>Fungi incertae sedis</taxon>
        <taxon>Zoopagomycota</taxon>
        <taxon>Entomophthoromycotina</taxon>
        <taxon>Entomophthoromycetes</taxon>
        <taxon>Entomophthorales</taxon>
        <taxon>Ancylistaceae</taxon>
        <taxon>Conidiobolus</taxon>
    </lineage>
</organism>
<dbReference type="InterPro" id="IPR024072">
    <property type="entry name" value="DHFR-like_dom_sf"/>
</dbReference>
<dbReference type="EMBL" id="KQ964472">
    <property type="protein sequence ID" value="KXN71589.1"/>
    <property type="molecule type" value="Genomic_DNA"/>
</dbReference>
<dbReference type="Gene3D" id="3.40.718.10">
    <property type="entry name" value="Isopropylmalate Dehydrogenase"/>
    <property type="match status" value="1"/>
</dbReference>
<dbReference type="PROSITE" id="PS00470">
    <property type="entry name" value="IDH_IMDH"/>
    <property type="match status" value="1"/>
</dbReference>
<dbReference type="GO" id="GO:0051287">
    <property type="term" value="F:NAD binding"/>
    <property type="evidence" value="ECO:0007669"/>
    <property type="project" value="InterPro"/>
</dbReference>
<protein>
    <submittedName>
        <fullName evidence="3">Isocitrate/Isopropylmalate dehydrogenase-like protein</fullName>
    </submittedName>
</protein>
<dbReference type="SUPFAM" id="SSF53597">
    <property type="entry name" value="Dihydrofolate reductase-like"/>
    <property type="match status" value="1"/>
</dbReference>
<dbReference type="Pfam" id="PF00180">
    <property type="entry name" value="Iso_dh"/>
    <property type="match status" value="1"/>
</dbReference>
<dbReference type="PANTHER" id="PTHR11835">
    <property type="entry name" value="DECARBOXYLATING DEHYDROGENASES-ISOCITRATE, ISOPROPYLMALATE, TARTRATE"/>
    <property type="match status" value="1"/>
</dbReference>
<dbReference type="Gene3D" id="3.40.430.10">
    <property type="entry name" value="Dihydrofolate Reductase, subunit A"/>
    <property type="match status" value="1"/>
</dbReference>
<dbReference type="GO" id="GO:0046654">
    <property type="term" value="P:tetrahydrofolate biosynthetic process"/>
    <property type="evidence" value="ECO:0007669"/>
    <property type="project" value="InterPro"/>
</dbReference>
<dbReference type="PROSITE" id="PS51330">
    <property type="entry name" value="DHFR_2"/>
    <property type="match status" value="1"/>
</dbReference>
<dbReference type="SMART" id="SM01329">
    <property type="entry name" value="Iso_dh"/>
    <property type="match status" value="1"/>
</dbReference>
<evidence type="ECO:0000313" key="4">
    <source>
        <dbReference type="Proteomes" id="UP000070444"/>
    </source>
</evidence>
<dbReference type="STRING" id="796925.A0A137P9B5"/>
<dbReference type="InterPro" id="IPR019818">
    <property type="entry name" value="IsoCit/isopropylmalate_DH_CS"/>
</dbReference>
<dbReference type="GO" id="GO:0047046">
    <property type="term" value="F:homoisocitrate dehydrogenase activity"/>
    <property type="evidence" value="ECO:0007669"/>
    <property type="project" value="TreeGrafter"/>
</dbReference>
<evidence type="ECO:0000259" key="2">
    <source>
        <dbReference type="PROSITE" id="PS51330"/>
    </source>
</evidence>
<dbReference type="CDD" id="cd00209">
    <property type="entry name" value="DHFR"/>
    <property type="match status" value="1"/>
</dbReference>
<dbReference type="SUPFAM" id="SSF53659">
    <property type="entry name" value="Isocitrate/Isopropylmalate dehydrogenase-like"/>
    <property type="match status" value="1"/>
</dbReference>
<dbReference type="OrthoDB" id="10261637at2759"/>
<dbReference type="GO" id="GO:0004146">
    <property type="term" value="F:dihydrofolate reductase activity"/>
    <property type="evidence" value="ECO:0007669"/>
    <property type="project" value="InterPro"/>
</dbReference>
<proteinExistence type="inferred from homology"/>
<feature type="domain" description="DHFR" evidence="2">
    <location>
        <begin position="271"/>
        <end position="505"/>
    </location>
</feature>
<reference evidence="3 4" key="1">
    <citation type="journal article" date="2015" name="Genome Biol. Evol.">
        <title>Phylogenomic analyses indicate that early fungi evolved digesting cell walls of algal ancestors of land plants.</title>
        <authorList>
            <person name="Chang Y."/>
            <person name="Wang S."/>
            <person name="Sekimoto S."/>
            <person name="Aerts A.L."/>
            <person name="Choi C."/>
            <person name="Clum A."/>
            <person name="LaButti K.M."/>
            <person name="Lindquist E.A."/>
            <person name="Yee Ngan C."/>
            <person name="Ohm R.A."/>
            <person name="Salamov A.A."/>
            <person name="Grigoriev I.V."/>
            <person name="Spatafora J.W."/>
            <person name="Berbee M.L."/>
        </authorList>
    </citation>
    <scope>NUCLEOTIDE SEQUENCE [LARGE SCALE GENOMIC DNA]</scope>
    <source>
        <strain evidence="3 4">NRRL 28638</strain>
    </source>
</reference>
<evidence type="ECO:0000256" key="1">
    <source>
        <dbReference type="ARBA" id="ARBA00007769"/>
    </source>
</evidence>
<dbReference type="Pfam" id="PF00186">
    <property type="entry name" value="DHFR_1"/>
    <property type="match status" value="1"/>
</dbReference>
<gene>
    <name evidence="3" type="ORF">CONCODRAFT_5749</name>
</gene>
<keyword evidence="4" id="KW-1185">Reference proteome</keyword>
<dbReference type="GO" id="GO:0009085">
    <property type="term" value="P:lysine biosynthetic process"/>
    <property type="evidence" value="ECO:0007669"/>
    <property type="project" value="TreeGrafter"/>
</dbReference>
<evidence type="ECO:0000313" key="3">
    <source>
        <dbReference type="EMBL" id="KXN71589.1"/>
    </source>
</evidence>
<dbReference type="Proteomes" id="UP000070444">
    <property type="component" value="Unassembled WGS sequence"/>
</dbReference>
<accession>A0A137P9B5</accession>
<dbReference type="PANTHER" id="PTHR11835:SF48">
    <property type="entry name" value="HOMOISOCITRATE DEHYDROGENASE, MITOCHONDRIAL"/>
    <property type="match status" value="1"/>
</dbReference>
<dbReference type="GO" id="GO:0006099">
    <property type="term" value="P:tricarboxylic acid cycle"/>
    <property type="evidence" value="ECO:0007669"/>
    <property type="project" value="TreeGrafter"/>
</dbReference>
<dbReference type="PRINTS" id="PR00070">
    <property type="entry name" value="DHFR"/>
</dbReference>
<sequence length="508" mass="56696">AGYSSPIVALRKKLDLYANVRPVASSKGVGSNQANPIDLLIIRENTECLYIKEEELTTDENGNQVAYAKRKISKYASERAGHISFKMALMRHKLRQAQDPKNNRPPKVTITHKSNVLSVTDGLWRETINQVYKDHPEYHSVQVEEQLVDSMVYRLFREPHLFDVIVAPNLYGDLLSDGAAALVGSLGLVPSANVGDNFAMGEPVHGSAPDIVGQNKANPIASIRSAALLLEQMGHFDAASSIYSAVDNTLLNGVATPDLGGKSTTTEVTESFSLIVAVGKNREIGNKGDLPWGHNVMRADMSLFANVTSMLEFSETRETIFTPSSVSVQEKKSLINNPSNVVIMGRNSWESIPINFRPLPKRKNIIITRNPNYKLELKSPELANLAHVTTSLDEALELANSFNPKQIFVTGGTYFYTEALNHPNCTNLFITEILSESAWEYDTFFPEYKHLNLKGYNITNEAINWMSNNDALFVKNKLPQLVHDKDEEYIIDGNEVKYKFMLYLKQNN</sequence>
<dbReference type="GO" id="GO:0006102">
    <property type="term" value="P:isocitrate metabolic process"/>
    <property type="evidence" value="ECO:0007669"/>
    <property type="project" value="TreeGrafter"/>
</dbReference>
<dbReference type="InterPro" id="IPR001796">
    <property type="entry name" value="DHFR_dom"/>
</dbReference>
<dbReference type="GO" id="GO:0004449">
    <property type="term" value="F:isocitrate dehydrogenase (NAD+) activity"/>
    <property type="evidence" value="ECO:0007669"/>
    <property type="project" value="TreeGrafter"/>
</dbReference>
<dbReference type="InterPro" id="IPR024084">
    <property type="entry name" value="IsoPropMal-DH-like_dom"/>
</dbReference>
<name>A0A137P9B5_CONC2</name>
<dbReference type="GO" id="GO:0005739">
    <property type="term" value="C:mitochondrion"/>
    <property type="evidence" value="ECO:0007669"/>
    <property type="project" value="TreeGrafter"/>
</dbReference>
<dbReference type="AlphaFoldDB" id="A0A137P9B5"/>